<comment type="caution">
    <text evidence="4">The sequence shown here is derived from an EMBL/GenBank/DDBJ whole genome shotgun (WGS) entry which is preliminary data.</text>
</comment>
<dbReference type="PIRSF" id="PIRSF000137">
    <property type="entry name" value="Alcohol_oxidase"/>
    <property type="match status" value="1"/>
</dbReference>
<feature type="binding site" evidence="2">
    <location>
        <position position="133"/>
    </location>
    <ligand>
        <name>FAD</name>
        <dbReference type="ChEBI" id="CHEBI:57692"/>
    </ligand>
</feature>
<proteinExistence type="inferred from homology"/>
<dbReference type="PANTHER" id="PTHR11552:SF154">
    <property type="entry name" value="FI04917P"/>
    <property type="match status" value="1"/>
</dbReference>
<dbReference type="GO" id="GO:0016614">
    <property type="term" value="F:oxidoreductase activity, acting on CH-OH group of donors"/>
    <property type="evidence" value="ECO:0007669"/>
    <property type="project" value="InterPro"/>
</dbReference>
<keyword evidence="2" id="KW-0285">Flavoprotein</keyword>
<comment type="cofactor">
    <cofactor evidence="2">
        <name>FAD</name>
        <dbReference type="ChEBI" id="CHEBI:57692"/>
    </cofactor>
</comment>
<dbReference type="InterPro" id="IPR012132">
    <property type="entry name" value="GMC_OxRdtase"/>
</dbReference>
<dbReference type="AlphaFoldDB" id="A0AAW0ZQE3"/>
<gene>
    <name evidence="4" type="ORF">QLX08_007218</name>
</gene>
<protein>
    <recommendedName>
        <fullName evidence="3">Glucose-methanol-choline oxidoreductase N-terminal domain-containing protein</fullName>
    </recommendedName>
</protein>
<keyword evidence="5" id="KW-1185">Reference proteome</keyword>
<dbReference type="Pfam" id="PF05199">
    <property type="entry name" value="GMC_oxred_C"/>
    <property type="match status" value="1"/>
</dbReference>
<dbReference type="InterPro" id="IPR000172">
    <property type="entry name" value="GMC_OxRdtase_N"/>
</dbReference>
<organism evidence="4 5">
    <name type="scientific">Tetragonisca angustula</name>
    <dbReference type="NCBI Taxonomy" id="166442"/>
    <lineage>
        <taxon>Eukaryota</taxon>
        <taxon>Metazoa</taxon>
        <taxon>Ecdysozoa</taxon>
        <taxon>Arthropoda</taxon>
        <taxon>Hexapoda</taxon>
        <taxon>Insecta</taxon>
        <taxon>Pterygota</taxon>
        <taxon>Neoptera</taxon>
        <taxon>Endopterygota</taxon>
        <taxon>Hymenoptera</taxon>
        <taxon>Apocrita</taxon>
        <taxon>Aculeata</taxon>
        <taxon>Apoidea</taxon>
        <taxon>Anthophila</taxon>
        <taxon>Apidae</taxon>
        <taxon>Tetragonisca</taxon>
    </lineage>
</organism>
<evidence type="ECO:0000313" key="5">
    <source>
        <dbReference type="Proteomes" id="UP001432146"/>
    </source>
</evidence>
<keyword evidence="2" id="KW-0274">FAD</keyword>
<dbReference type="PANTHER" id="PTHR11552">
    <property type="entry name" value="GLUCOSE-METHANOL-CHOLINE GMC OXIDOREDUCTASE"/>
    <property type="match status" value="1"/>
</dbReference>
<evidence type="ECO:0000256" key="1">
    <source>
        <dbReference type="ARBA" id="ARBA00010790"/>
    </source>
</evidence>
<evidence type="ECO:0000259" key="3">
    <source>
        <dbReference type="PROSITE" id="PS00624"/>
    </source>
</evidence>
<dbReference type="Gene3D" id="3.50.50.60">
    <property type="entry name" value="FAD/NAD(P)-binding domain"/>
    <property type="match status" value="1"/>
</dbReference>
<dbReference type="InterPro" id="IPR007867">
    <property type="entry name" value="GMC_OxRtase_C"/>
</dbReference>
<dbReference type="PROSITE" id="PS00624">
    <property type="entry name" value="GMC_OXRED_2"/>
    <property type="match status" value="1"/>
</dbReference>
<comment type="similarity">
    <text evidence="1">Belongs to the GMC oxidoreductase family.</text>
</comment>
<feature type="binding site" evidence="2">
    <location>
        <position position="273"/>
    </location>
    <ligand>
        <name>FAD</name>
        <dbReference type="ChEBI" id="CHEBI:57692"/>
    </ligand>
</feature>
<sequence>MSWVPPNLTSVCSTSSELTSCQPQALMLLALITHLFSNSSDEICPHDTEEEYDFIIVGAGSAGCVLANRLSEVEQWKILLLEAGIEEPDVAGVPSFANLLAGSNIDWRYHTQPQQYGCLARQNRECVVPRGKVMGGSSTINTLIYIRGNRKDYDGWAEAGNDGWSYEDVLPYFLKSENNLNPEIVEANPHYHRQGGYQSVERFPYDDKNNDIILKAWHELGYEYVDVNAETQLGIMYLQTFSANGTRQSTNKAFIQPIRCKRKNLTIKTETYVTKLLIDHETKNVTGVEYTSGNNRTKSNIVRAKKEVIVSAGAINSPKILMLSGIGPAEELKKHGIRVISNLSVGRNLMDHPTMSSVVIAINSTSTTESYNMTVADIYNYTMTHSGPVSEIGTLSSSAFVQTSYEHEKGAPDIEFLFRGTIRQDFLNDPVQAYDENIIPFCYYNAINIVPNLLSPRSRGFILLNGSDPLWGPPLIDYRYFSNQTDLEVLTESVEIALKLFDTKSFKKYDFKLINKSLPGCEEFEFGRKDYWKCAIRQYTETNYHPSGTCKMGPNSDSEAVVNARLKVHGINGLRVVDASIMPRVTRGNTNAPTIMIAEKGSDMIKEDWLSGYVGSK</sequence>
<accession>A0AAW0ZQE3</accession>
<name>A0AAW0ZQE3_9HYME</name>
<evidence type="ECO:0000256" key="2">
    <source>
        <dbReference type="PIRSR" id="PIRSR000137-2"/>
    </source>
</evidence>
<dbReference type="InterPro" id="IPR036188">
    <property type="entry name" value="FAD/NAD-bd_sf"/>
</dbReference>
<feature type="domain" description="Glucose-methanol-choline oxidoreductase N-terminal" evidence="3">
    <location>
        <begin position="313"/>
        <end position="327"/>
    </location>
</feature>
<reference evidence="4 5" key="1">
    <citation type="submission" date="2024-05" db="EMBL/GenBank/DDBJ databases">
        <title>The nuclear and mitochondrial genome assemblies of Tetragonisca angustula (Apidae: Meliponini), a tiny yet remarkable pollinator in the Neotropics.</title>
        <authorList>
            <person name="Ferrari R."/>
            <person name="Ricardo P.C."/>
            <person name="Dias F.C."/>
            <person name="Araujo N.S."/>
            <person name="Soares D.O."/>
            <person name="Zhou Q.-S."/>
            <person name="Zhu C.-D."/>
            <person name="Coutinho L."/>
            <person name="Airas M.C."/>
            <person name="Batista T.M."/>
        </authorList>
    </citation>
    <scope>NUCLEOTIDE SEQUENCE [LARGE SCALE GENOMIC DNA]</scope>
    <source>
        <strain evidence="4">ASF017062</strain>
        <tissue evidence="4">Abdomen</tissue>
    </source>
</reference>
<evidence type="ECO:0000313" key="4">
    <source>
        <dbReference type="EMBL" id="KAK9299915.1"/>
    </source>
</evidence>
<dbReference type="Proteomes" id="UP001432146">
    <property type="component" value="Unassembled WGS sequence"/>
</dbReference>
<dbReference type="SUPFAM" id="SSF51905">
    <property type="entry name" value="FAD/NAD(P)-binding domain"/>
    <property type="match status" value="1"/>
</dbReference>
<dbReference type="GO" id="GO:0050660">
    <property type="term" value="F:flavin adenine dinucleotide binding"/>
    <property type="evidence" value="ECO:0007669"/>
    <property type="project" value="InterPro"/>
</dbReference>
<dbReference type="SUPFAM" id="SSF54373">
    <property type="entry name" value="FAD-linked reductases, C-terminal domain"/>
    <property type="match status" value="1"/>
</dbReference>
<dbReference type="Pfam" id="PF00732">
    <property type="entry name" value="GMC_oxred_N"/>
    <property type="match status" value="1"/>
</dbReference>
<dbReference type="EMBL" id="JAWNGG020000137">
    <property type="protein sequence ID" value="KAK9299915.1"/>
    <property type="molecule type" value="Genomic_DNA"/>
</dbReference>
<dbReference type="Gene3D" id="3.30.560.10">
    <property type="entry name" value="Glucose Oxidase, domain 3"/>
    <property type="match status" value="1"/>
</dbReference>